<evidence type="ECO:0000313" key="3">
    <source>
        <dbReference type="Proteomes" id="UP000182932"/>
    </source>
</evidence>
<evidence type="ECO:0000256" key="1">
    <source>
        <dbReference type="SAM" id="SignalP"/>
    </source>
</evidence>
<reference evidence="2 3" key="1">
    <citation type="submission" date="2016-10" db="EMBL/GenBank/DDBJ databases">
        <authorList>
            <person name="Varghese N."/>
            <person name="Submissions S."/>
        </authorList>
    </citation>
    <scope>NUCLEOTIDE SEQUENCE [LARGE SCALE GENOMIC DNA]</scope>
    <source>
        <strain evidence="2 3">FF3</strain>
    </source>
</reference>
<dbReference type="Proteomes" id="UP000182932">
    <property type="component" value="Unassembled WGS sequence"/>
</dbReference>
<name>A0A975WBJ4_9RHOB</name>
<sequence>MKRLGFLIALALATPALALPPLATVKPINDGLRAVMIADQIRIACPSIAARMIAGWSFIRSLEAQARDMGYSAGQIEEFVESSAQRKRLEGEAAAYMKAGGVVGGQPETYCALGREEIEKGSQIGAFLRVK</sequence>
<protein>
    <recommendedName>
        <fullName evidence="4">NADH dehydrogenase subunit E</fullName>
    </recommendedName>
</protein>
<dbReference type="AlphaFoldDB" id="A0A975WBJ4"/>
<keyword evidence="1" id="KW-0732">Signal</keyword>
<feature type="signal peptide" evidence="1">
    <location>
        <begin position="1"/>
        <end position="18"/>
    </location>
</feature>
<feature type="chain" id="PRO_5037846115" description="NADH dehydrogenase subunit E" evidence="1">
    <location>
        <begin position="19"/>
        <end position="131"/>
    </location>
</feature>
<proteinExistence type="predicted"/>
<dbReference type="Pfam" id="PF17267">
    <property type="entry name" value="DUF5333"/>
    <property type="match status" value="1"/>
</dbReference>
<comment type="caution">
    <text evidence="2">The sequence shown here is derived from an EMBL/GenBank/DDBJ whole genome shotgun (WGS) entry which is preliminary data.</text>
</comment>
<gene>
    <name evidence="2" type="ORF">SAMN04487940_11084</name>
</gene>
<dbReference type="RefSeq" id="WP_048532298.1">
    <property type="nucleotide sequence ID" value="NZ_CATLQZ010000019.1"/>
</dbReference>
<accession>A0A975WBJ4</accession>
<keyword evidence="3" id="KW-1185">Reference proteome</keyword>
<evidence type="ECO:0000313" key="2">
    <source>
        <dbReference type="EMBL" id="SEJ77461.1"/>
    </source>
</evidence>
<dbReference type="GeneID" id="80819147"/>
<evidence type="ECO:0008006" key="4">
    <source>
        <dbReference type="Google" id="ProtNLM"/>
    </source>
</evidence>
<dbReference type="InterPro" id="IPR020349">
    <property type="entry name" value="Uncharacterised_14.7kDa"/>
</dbReference>
<organism evidence="2 3">
    <name type="scientific">Marinovum algicola</name>
    <dbReference type="NCBI Taxonomy" id="42444"/>
    <lineage>
        <taxon>Bacteria</taxon>
        <taxon>Pseudomonadati</taxon>
        <taxon>Pseudomonadota</taxon>
        <taxon>Alphaproteobacteria</taxon>
        <taxon>Rhodobacterales</taxon>
        <taxon>Roseobacteraceae</taxon>
        <taxon>Marinovum</taxon>
    </lineage>
</organism>
<dbReference type="EMBL" id="FNYY01000010">
    <property type="protein sequence ID" value="SEJ77461.1"/>
    <property type="molecule type" value="Genomic_DNA"/>
</dbReference>